<keyword evidence="1" id="KW-1133">Transmembrane helix</keyword>
<dbReference type="Proteomes" id="UP001328107">
    <property type="component" value="Unassembled WGS sequence"/>
</dbReference>
<dbReference type="AlphaFoldDB" id="A0AAN5HZP6"/>
<proteinExistence type="predicted"/>
<keyword evidence="3" id="KW-1185">Reference proteome</keyword>
<evidence type="ECO:0000256" key="1">
    <source>
        <dbReference type="SAM" id="Phobius"/>
    </source>
</evidence>
<feature type="transmembrane region" description="Helical" evidence="1">
    <location>
        <begin position="25"/>
        <end position="49"/>
    </location>
</feature>
<comment type="caution">
    <text evidence="2">The sequence shown here is derived from an EMBL/GenBank/DDBJ whole genome shotgun (WGS) entry which is preliminary data.</text>
</comment>
<dbReference type="EMBL" id="BTRK01000004">
    <property type="protein sequence ID" value="GMR46647.1"/>
    <property type="molecule type" value="Genomic_DNA"/>
</dbReference>
<name>A0AAN5HZP6_9BILA</name>
<sequence>ERMDIRFAISDANRSSTNEDEDDDLLVLLTLLACSFVVISSIVCVYLTLRDAPPKSVPAFRSIHGKKPAHRRMELHYKNTNSFL</sequence>
<organism evidence="2 3">
    <name type="scientific">Pristionchus mayeri</name>
    <dbReference type="NCBI Taxonomy" id="1317129"/>
    <lineage>
        <taxon>Eukaryota</taxon>
        <taxon>Metazoa</taxon>
        <taxon>Ecdysozoa</taxon>
        <taxon>Nematoda</taxon>
        <taxon>Chromadorea</taxon>
        <taxon>Rhabditida</taxon>
        <taxon>Rhabditina</taxon>
        <taxon>Diplogasteromorpha</taxon>
        <taxon>Diplogasteroidea</taxon>
        <taxon>Neodiplogasteridae</taxon>
        <taxon>Pristionchus</taxon>
    </lineage>
</organism>
<gene>
    <name evidence="2" type="ORF">PMAYCL1PPCAC_16842</name>
</gene>
<feature type="non-terminal residue" evidence="2">
    <location>
        <position position="1"/>
    </location>
</feature>
<keyword evidence="1" id="KW-0812">Transmembrane</keyword>
<protein>
    <submittedName>
        <fullName evidence="2">Uncharacterized protein</fullName>
    </submittedName>
</protein>
<reference evidence="3" key="1">
    <citation type="submission" date="2022-10" db="EMBL/GenBank/DDBJ databases">
        <title>Genome assembly of Pristionchus species.</title>
        <authorList>
            <person name="Yoshida K."/>
            <person name="Sommer R.J."/>
        </authorList>
    </citation>
    <scope>NUCLEOTIDE SEQUENCE [LARGE SCALE GENOMIC DNA]</scope>
    <source>
        <strain evidence="3">RS5460</strain>
    </source>
</reference>
<evidence type="ECO:0000313" key="3">
    <source>
        <dbReference type="Proteomes" id="UP001328107"/>
    </source>
</evidence>
<evidence type="ECO:0000313" key="2">
    <source>
        <dbReference type="EMBL" id="GMR46647.1"/>
    </source>
</evidence>
<accession>A0AAN5HZP6</accession>
<keyword evidence="1" id="KW-0472">Membrane</keyword>
<feature type="non-terminal residue" evidence="2">
    <location>
        <position position="84"/>
    </location>
</feature>